<evidence type="ECO:0000256" key="2">
    <source>
        <dbReference type="SAM" id="MobiDB-lite"/>
    </source>
</evidence>
<keyword evidence="1" id="KW-0507">mRNA processing</keyword>
<reference evidence="4" key="1">
    <citation type="submission" date="2022-11" db="UniProtKB">
        <authorList>
            <consortium name="WormBaseParasite"/>
        </authorList>
    </citation>
    <scope>IDENTIFICATION</scope>
</reference>
<name>A0A915E0T3_9BILA</name>
<dbReference type="Proteomes" id="UP000887574">
    <property type="component" value="Unplaced"/>
</dbReference>
<keyword evidence="1" id="KW-0808">Transferase</keyword>
<feature type="compositionally biased region" description="Basic and acidic residues" evidence="2">
    <location>
        <begin position="298"/>
        <end position="308"/>
    </location>
</feature>
<dbReference type="GO" id="GO:0005737">
    <property type="term" value="C:cytoplasm"/>
    <property type="evidence" value="ECO:0007669"/>
    <property type="project" value="TreeGrafter"/>
</dbReference>
<accession>A0A915E0T3</accession>
<dbReference type="EC" id="2.1.1.57" evidence="1"/>
<comment type="function">
    <text evidence="1">S-adenosyl-L-methionine-dependent methyltransferase that mediates RNA cap1 2'-O-ribose methylation to the 5'-cap structure of RNAs. Methylates the ribose of the first nucleotide of a m(7)GpppG-capped mRNA to produce m(7)GpppNmp (cap1).</text>
</comment>
<proteinExistence type="predicted"/>
<dbReference type="GO" id="GO:0004483">
    <property type="term" value="F:methyltransferase cap1 activity"/>
    <property type="evidence" value="ECO:0007669"/>
    <property type="project" value="UniProtKB-UniRule"/>
</dbReference>
<keyword evidence="3" id="KW-1185">Reference proteome</keyword>
<dbReference type="GO" id="GO:0016556">
    <property type="term" value="P:mRNA modification"/>
    <property type="evidence" value="ECO:0007669"/>
    <property type="project" value="UniProtKB-UniRule"/>
</dbReference>
<keyword evidence="1" id="KW-0489">Methyltransferase</keyword>
<dbReference type="GO" id="GO:0032259">
    <property type="term" value="P:methylation"/>
    <property type="evidence" value="ECO:0007669"/>
    <property type="project" value="UniProtKB-KW"/>
</dbReference>
<sequence length="414" mass="46957">MGQRRWKCNDPKNLTSLENFVKARTLGSEGVHLVMCDGGFSVEGQENIQEILSSASTSANLSVGLIYLLYLAFEKISLHKPLTSRPANSESVIKRQIFYLKKYRLYAQNKGSYDSDQGRIREDCLSYWELPNIDRTMDNSSNKCPANITLRRLVGEKIKWLNLRTPAFNLELSFMPDCSEPQILVTSGGNDMTCYDRAGRGEKFFVPNSVLLPRDTVLLVQKAEKYDENMKPVGQIIYILDAAILNGDDVSELPFRTRLNAAKKFCSVVNKVDFNLVDSAANDRSKRDRVPTTTPANDRNREKRDKKEFKTSTVARSELIVAEPMRLKNLLEKSIQTKSYKGAQAAVVDLLGERSYKILCRGVRFVNILRPNWRIFGAKLAKKSIYSTIQETSPRRCVMHDQTVHPPSMTVLIV</sequence>
<keyword evidence="1" id="KW-0539">Nucleus</keyword>
<dbReference type="AlphaFoldDB" id="A0A915E0T3"/>
<evidence type="ECO:0000256" key="1">
    <source>
        <dbReference type="RuleBase" id="RU368012"/>
    </source>
</evidence>
<dbReference type="WBParaSite" id="jg25741.1">
    <property type="protein sequence ID" value="jg25741.1"/>
    <property type="gene ID" value="jg25741"/>
</dbReference>
<keyword evidence="1" id="KW-0506">mRNA capping</keyword>
<comment type="subcellular location">
    <subcellularLocation>
        <location evidence="1">Nucleus</location>
    </subcellularLocation>
</comment>
<protein>
    <recommendedName>
        <fullName evidence="1">Cap-specific mRNA (nucleoside-2'-O-)-methyltransferase 1</fullName>
        <ecNumber evidence="1">2.1.1.57</ecNumber>
    </recommendedName>
    <alternativeName>
        <fullName evidence="1">Cap1 2'O-ribose methyltransferase 1</fullName>
    </alternativeName>
</protein>
<keyword evidence="1" id="KW-0949">S-adenosyl-L-methionine</keyword>
<dbReference type="GO" id="GO:0003676">
    <property type="term" value="F:nucleic acid binding"/>
    <property type="evidence" value="ECO:0007669"/>
    <property type="project" value="UniProtKB-UniRule"/>
</dbReference>
<dbReference type="InterPro" id="IPR050851">
    <property type="entry name" value="mRNA_Cap_2O-Ribose_MeTrfase"/>
</dbReference>
<evidence type="ECO:0000313" key="3">
    <source>
        <dbReference type="Proteomes" id="UP000887574"/>
    </source>
</evidence>
<organism evidence="3 4">
    <name type="scientific">Ditylenchus dipsaci</name>
    <dbReference type="NCBI Taxonomy" id="166011"/>
    <lineage>
        <taxon>Eukaryota</taxon>
        <taxon>Metazoa</taxon>
        <taxon>Ecdysozoa</taxon>
        <taxon>Nematoda</taxon>
        <taxon>Chromadorea</taxon>
        <taxon>Rhabditida</taxon>
        <taxon>Tylenchina</taxon>
        <taxon>Tylenchomorpha</taxon>
        <taxon>Sphaerularioidea</taxon>
        <taxon>Anguinidae</taxon>
        <taxon>Anguininae</taxon>
        <taxon>Ditylenchus</taxon>
    </lineage>
</organism>
<feature type="region of interest" description="Disordered" evidence="2">
    <location>
        <begin position="283"/>
        <end position="308"/>
    </location>
</feature>
<evidence type="ECO:0000313" key="4">
    <source>
        <dbReference type="WBParaSite" id="jg25741.1"/>
    </source>
</evidence>
<dbReference type="PANTHER" id="PTHR16121:SF0">
    <property type="entry name" value="CAP-SPECIFIC MRNA (NUCLEOSIDE-2'-O-)-METHYLTRANSFERASE 1"/>
    <property type="match status" value="1"/>
</dbReference>
<dbReference type="Gene3D" id="3.40.50.12760">
    <property type="match status" value="3"/>
</dbReference>
<dbReference type="GO" id="GO:0005634">
    <property type="term" value="C:nucleus"/>
    <property type="evidence" value="ECO:0007669"/>
    <property type="project" value="UniProtKB-SubCell"/>
</dbReference>
<dbReference type="GO" id="GO:0006370">
    <property type="term" value="P:7-methylguanosine mRNA capping"/>
    <property type="evidence" value="ECO:0007669"/>
    <property type="project" value="UniProtKB-UniRule"/>
</dbReference>
<comment type="catalytic activity">
    <reaction evidence="1">
        <text>a 5'-end (N(7)-methyl 5'-triphosphoguanosine)-ribonucleoside in mRNA + S-adenosyl-L-methionine = a 5'-end (N(7)-methyl 5'-triphosphoguanosine)-(2'-O-methyl-ribonucleoside) in mRNA + S-adenosyl-L-homocysteine + H(+)</text>
        <dbReference type="Rhea" id="RHEA:67020"/>
        <dbReference type="Rhea" id="RHEA-COMP:17167"/>
        <dbReference type="Rhea" id="RHEA-COMP:17168"/>
        <dbReference type="ChEBI" id="CHEBI:15378"/>
        <dbReference type="ChEBI" id="CHEBI:57856"/>
        <dbReference type="ChEBI" id="CHEBI:59789"/>
        <dbReference type="ChEBI" id="CHEBI:156461"/>
        <dbReference type="ChEBI" id="CHEBI:167609"/>
        <dbReference type="EC" id="2.1.1.57"/>
    </reaction>
</comment>
<dbReference type="PANTHER" id="PTHR16121">
    <property type="entry name" value="CAP-SPECIFIC MRNA (NUCLEOSIDE-2'-O-)-METHYLTRANSFERASE 1-RELATED"/>
    <property type="match status" value="1"/>
</dbReference>